<dbReference type="InterPro" id="IPR001680">
    <property type="entry name" value="WD40_rpt"/>
</dbReference>
<keyword evidence="1 3" id="KW-0853">WD repeat</keyword>
<dbReference type="SMART" id="SM00320">
    <property type="entry name" value="WD40"/>
    <property type="match status" value="10"/>
</dbReference>
<feature type="repeat" description="WD" evidence="3">
    <location>
        <begin position="218"/>
        <end position="259"/>
    </location>
</feature>
<dbReference type="EMBL" id="LVLJ01004024">
    <property type="protein sequence ID" value="OAE18674.1"/>
    <property type="molecule type" value="Genomic_DNA"/>
</dbReference>
<evidence type="ECO:0000256" key="3">
    <source>
        <dbReference type="PROSITE-ProRule" id="PRU00221"/>
    </source>
</evidence>
<name>A0A176VCS9_MARPO</name>
<dbReference type="InterPro" id="IPR019775">
    <property type="entry name" value="WD40_repeat_CS"/>
</dbReference>
<organism evidence="4 5">
    <name type="scientific">Marchantia polymorpha subsp. ruderalis</name>
    <dbReference type="NCBI Taxonomy" id="1480154"/>
    <lineage>
        <taxon>Eukaryota</taxon>
        <taxon>Viridiplantae</taxon>
        <taxon>Streptophyta</taxon>
        <taxon>Embryophyta</taxon>
        <taxon>Marchantiophyta</taxon>
        <taxon>Marchantiopsida</taxon>
        <taxon>Marchantiidae</taxon>
        <taxon>Marchantiales</taxon>
        <taxon>Marchantiaceae</taxon>
        <taxon>Marchantia</taxon>
    </lineage>
</organism>
<dbReference type="GO" id="GO:0030864">
    <property type="term" value="C:cortical actin cytoskeleton"/>
    <property type="evidence" value="ECO:0007669"/>
    <property type="project" value="TreeGrafter"/>
</dbReference>
<keyword evidence="5" id="KW-1185">Reference proteome</keyword>
<dbReference type="PANTHER" id="PTHR19856">
    <property type="entry name" value="WD-REPEATCONTAINING PROTEIN WDR1"/>
    <property type="match status" value="1"/>
</dbReference>
<feature type="repeat" description="WD" evidence="3">
    <location>
        <begin position="524"/>
        <end position="565"/>
    </location>
</feature>
<evidence type="ECO:0000256" key="1">
    <source>
        <dbReference type="ARBA" id="ARBA00022574"/>
    </source>
</evidence>
<dbReference type="PROSITE" id="PS50294">
    <property type="entry name" value="WD_REPEATS_REGION"/>
    <property type="match status" value="4"/>
</dbReference>
<feature type="repeat" description="WD" evidence="3">
    <location>
        <begin position="53"/>
        <end position="84"/>
    </location>
</feature>
<evidence type="ECO:0000313" key="5">
    <source>
        <dbReference type="Proteomes" id="UP000077202"/>
    </source>
</evidence>
<evidence type="ECO:0000313" key="4">
    <source>
        <dbReference type="EMBL" id="OAE18674.1"/>
    </source>
</evidence>
<proteinExistence type="predicted"/>
<dbReference type="Pfam" id="PF00400">
    <property type="entry name" value="WD40"/>
    <property type="match status" value="7"/>
</dbReference>
<feature type="repeat" description="WD" evidence="3">
    <location>
        <begin position="613"/>
        <end position="645"/>
    </location>
</feature>
<gene>
    <name evidence="4" type="ORF">AXG93_4448s1090</name>
</gene>
<dbReference type="GO" id="GO:0051015">
    <property type="term" value="F:actin filament binding"/>
    <property type="evidence" value="ECO:0007669"/>
    <property type="project" value="TreeGrafter"/>
</dbReference>
<dbReference type="PROSITE" id="PS50082">
    <property type="entry name" value="WD_REPEATS_2"/>
    <property type="match status" value="6"/>
</dbReference>
<protein>
    <recommendedName>
        <fullName evidence="6">Anaphase-promoting complex subunit 4 WD40 domain-containing protein</fullName>
    </recommendedName>
</protein>
<dbReference type="InterPro" id="IPR011047">
    <property type="entry name" value="Quinoprotein_ADH-like_sf"/>
</dbReference>
<dbReference type="PANTHER" id="PTHR19856:SF0">
    <property type="entry name" value="WD REPEAT-CONTAINING PROTEIN 1"/>
    <property type="match status" value="1"/>
</dbReference>
<dbReference type="Gene3D" id="2.130.10.10">
    <property type="entry name" value="YVTN repeat-like/Quinoprotein amine dehydrogenase"/>
    <property type="match status" value="2"/>
</dbReference>
<dbReference type="FunFam" id="2.130.10.10:FF:000167">
    <property type="entry name" value="Actin-interacting protein 1"/>
    <property type="match status" value="1"/>
</dbReference>
<evidence type="ECO:0008006" key="6">
    <source>
        <dbReference type="Google" id="ProtNLM"/>
    </source>
</evidence>
<reference evidence="4" key="1">
    <citation type="submission" date="2016-03" db="EMBL/GenBank/DDBJ databases">
        <title>Mechanisms controlling the formation of the plant cell surface in tip-growing cells are functionally conserved among land plants.</title>
        <authorList>
            <person name="Honkanen S."/>
            <person name="Jones V.A."/>
            <person name="Morieri G."/>
            <person name="Champion C."/>
            <person name="Hetherington A.J."/>
            <person name="Kelly S."/>
            <person name="Saint-Marcoux D."/>
            <person name="Proust H."/>
            <person name="Prescott H."/>
            <person name="Dolan L."/>
        </authorList>
    </citation>
    <scope>NUCLEOTIDE SEQUENCE [LARGE SCALE GENOMIC DNA]</scope>
    <source>
        <tissue evidence="4">Whole gametophyte</tissue>
    </source>
</reference>
<dbReference type="PRINTS" id="PR00320">
    <property type="entry name" value="GPROTEINBRPT"/>
</dbReference>
<accession>A0A176VCS9</accession>
<keyword evidence="2" id="KW-0677">Repeat</keyword>
<dbReference type="GO" id="GO:0030042">
    <property type="term" value="P:actin filament depolymerization"/>
    <property type="evidence" value="ECO:0007669"/>
    <property type="project" value="TreeGrafter"/>
</dbReference>
<dbReference type="AlphaFoldDB" id="A0A176VCS9"/>
<dbReference type="InterPro" id="IPR015943">
    <property type="entry name" value="WD40/YVTN_repeat-like_dom_sf"/>
</dbReference>
<dbReference type="InterPro" id="IPR020472">
    <property type="entry name" value="WD40_PAC1"/>
</dbReference>
<dbReference type="Proteomes" id="UP000077202">
    <property type="component" value="Unassembled WGS sequence"/>
</dbReference>
<sequence>MAKLRETYAPMPTTERGSGILISGDPKSNYIAYANGRSVLLRSLVNPLEVDVYGDHGYNVTVARISPSGQWVASGDVSGTVRIWARGNDHILRFEIKALSGRIDDLQWSDDGERIAVCGDGKGKTFLRAFMWDSGSNVGEFDGHSKRVLSCSFKPTRPFRIASGGEDFLVNYYEGPPFRFKTSHRHVATWASGQFNHLTLADDMLNVCSQSVHAFLLTREHSNFVNCVRYSPDGNKFITVGSDKKGTIYDGKSGEKLGELSGDDVHTGSIYAASWSRDSKQVLTVSADKTAKLWNISADGSGTVTTTFSLEGDGGVRDMQVGCLWLNDYLISISLGGKLSYLSQANPTLPPKVISGHLKSITAITLATNGGKTEIISSSYDAVIIRWTMGTGYLGRLEIGDLLPTVKNLVIADQQVYLYGLDKQIWTATLAEEELKDLAPLDLGAQPKSLDAVVTPKGELALVITDNELVLLLGSKILSKTPTKYTAKAGALSPNGTEAAVGGEDGKVYIYSVQGDTLSEENVLEKHRVPVTTVRFSPDGTMVASGDQSREAVVWSRESGDWQVKVKNMLYHTSRITAIAWSPDSLQVATGSVDTSVYVYDVTQVASTRKVIKGAHLGGVSALAFVDAQTLVTGGDDACLRLWDL</sequence>
<feature type="repeat" description="WD" evidence="3">
    <location>
        <begin position="263"/>
        <end position="297"/>
    </location>
</feature>
<dbReference type="PROSITE" id="PS00678">
    <property type="entry name" value="WD_REPEATS_1"/>
    <property type="match status" value="2"/>
</dbReference>
<evidence type="ECO:0000256" key="2">
    <source>
        <dbReference type="ARBA" id="ARBA00022737"/>
    </source>
</evidence>
<feature type="repeat" description="WD" evidence="3">
    <location>
        <begin position="569"/>
        <end position="610"/>
    </location>
</feature>
<comment type="caution">
    <text evidence="4">The sequence shown here is derived from an EMBL/GenBank/DDBJ whole genome shotgun (WGS) entry which is preliminary data.</text>
</comment>
<dbReference type="SUPFAM" id="SSF50998">
    <property type="entry name" value="Quinoprotein alcohol dehydrogenase-like"/>
    <property type="match status" value="1"/>
</dbReference>